<reference evidence="1" key="1">
    <citation type="submission" date="2020-05" db="UniProtKB">
        <authorList>
            <consortium name="EnsemblMetazoa"/>
        </authorList>
    </citation>
    <scope>IDENTIFICATION</scope>
    <source>
        <strain evidence="1">Aabys</strain>
    </source>
</reference>
<sequence length="144" mass="16262">MLNFSRLKMESLSMTTSSEAAASLATSKAAATSKRNNNDQLHATHIRRERCQQQRLGGHSMLTCTNYGGALLQVFLILTLFVIGNLSAWQENIRPKLYVELGTCLATLLHFRLWDGMYSGKKLRTLTYMSRLSKNVVRLPKQNI</sequence>
<organism evidence="1">
    <name type="scientific">Musca domestica</name>
    <name type="common">House fly</name>
    <dbReference type="NCBI Taxonomy" id="7370"/>
    <lineage>
        <taxon>Eukaryota</taxon>
        <taxon>Metazoa</taxon>
        <taxon>Ecdysozoa</taxon>
        <taxon>Arthropoda</taxon>
        <taxon>Hexapoda</taxon>
        <taxon>Insecta</taxon>
        <taxon>Pterygota</taxon>
        <taxon>Neoptera</taxon>
        <taxon>Endopterygota</taxon>
        <taxon>Diptera</taxon>
        <taxon>Brachycera</taxon>
        <taxon>Muscomorpha</taxon>
        <taxon>Muscoidea</taxon>
        <taxon>Muscidae</taxon>
        <taxon>Musca</taxon>
    </lineage>
</organism>
<dbReference type="STRING" id="7370.A0A1I8MSB4"/>
<proteinExistence type="predicted"/>
<protein>
    <submittedName>
        <fullName evidence="1">Uncharacterized protein</fullName>
    </submittedName>
</protein>
<dbReference type="VEuPathDB" id="VectorBase:MDOMA2_004823"/>
<dbReference type="eggNOG" id="KOG3611">
    <property type="taxonomic scope" value="Eukaryota"/>
</dbReference>
<dbReference type="EnsemblMetazoa" id="MDOA007968-RC">
    <property type="protein sequence ID" value="MDOA007968-PC"/>
    <property type="gene ID" value="MDOA007968"/>
</dbReference>
<evidence type="ECO:0000313" key="1">
    <source>
        <dbReference type="EnsemblMetazoa" id="MDOA007968-PC"/>
    </source>
</evidence>
<accession>A0A1I8MSB4</accession>
<name>A0A1I8MSB4_MUSDO</name>
<dbReference type="VEuPathDB" id="VectorBase:MDOA007968"/>
<dbReference type="AlphaFoldDB" id="A0A1I8MSB4"/>